<comment type="caution">
    <text evidence="1">The sequence shown here is derived from an EMBL/GenBank/DDBJ whole genome shotgun (WGS) entry which is preliminary data.</text>
</comment>
<dbReference type="OrthoDB" id="9800843at2"/>
<name>A0A2U1A9X4_9BACT</name>
<dbReference type="AlphaFoldDB" id="A0A2U1A9X4"/>
<dbReference type="RefSeq" id="WP_116886092.1">
    <property type="nucleotide sequence ID" value="NZ_CABMMC010000009.1"/>
</dbReference>
<gene>
    <name evidence="1" type="ORF">C8D82_1632</name>
</gene>
<evidence type="ECO:0008006" key="3">
    <source>
        <dbReference type="Google" id="ProtNLM"/>
    </source>
</evidence>
<dbReference type="SUPFAM" id="SSF56399">
    <property type="entry name" value="ADP-ribosylation"/>
    <property type="match status" value="1"/>
</dbReference>
<dbReference type="Proteomes" id="UP000245959">
    <property type="component" value="Unassembled WGS sequence"/>
</dbReference>
<evidence type="ECO:0000313" key="2">
    <source>
        <dbReference type="Proteomes" id="UP000245959"/>
    </source>
</evidence>
<evidence type="ECO:0000313" key="1">
    <source>
        <dbReference type="EMBL" id="PVY30965.1"/>
    </source>
</evidence>
<dbReference type="GeneID" id="78297341"/>
<protein>
    <recommendedName>
        <fullName evidence="3">DUF3990 domain-containing protein</fullName>
    </recommendedName>
</protein>
<dbReference type="EMBL" id="QEKH01000063">
    <property type="protein sequence ID" value="PVY30965.1"/>
    <property type="molecule type" value="Genomic_DNA"/>
</dbReference>
<sequence length="194" mass="22195">MRNSLPQFVLGYHGCDLSLVRQLLNAETQLKFSRNSYDWLGSGIYFWENAPCRAMDWALECQKNSRITKGKVIEPAVIGVILDLGNCLNLTDSRHQDVIREAYRGICDLCAAQSEQLPKNTEKSRKLDCAVINAAVELNKEKGYPDFDSIRSPYFEGEPIYPNAYFMEKTHIQICVRNPECIKGYFLPSDFLEK</sequence>
<organism evidence="1 2">
    <name type="scientific">Victivallis vadensis</name>
    <dbReference type="NCBI Taxonomy" id="172901"/>
    <lineage>
        <taxon>Bacteria</taxon>
        <taxon>Pseudomonadati</taxon>
        <taxon>Lentisphaerota</taxon>
        <taxon>Lentisphaeria</taxon>
        <taxon>Victivallales</taxon>
        <taxon>Victivallaceae</taxon>
        <taxon>Victivallis</taxon>
    </lineage>
</organism>
<accession>A0A2U1A9X4</accession>
<proteinExistence type="predicted"/>
<keyword evidence="2" id="KW-1185">Reference proteome</keyword>
<reference evidence="1 2" key="1">
    <citation type="submission" date="2018-04" db="EMBL/GenBank/DDBJ databases">
        <title>Genomic Encyclopedia of Type Strains, Phase IV (KMG-IV): sequencing the most valuable type-strain genomes for metagenomic binning, comparative biology and taxonomic classification.</title>
        <authorList>
            <person name="Goeker M."/>
        </authorList>
    </citation>
    <scope>NUCLEOTIDE SEQUENCE [LARGE SCALE GENOMIC DNA]</scope>
    <source>
        <strain evidence="1 2">DSM 14823</strain>
    </source>
</reference>